<dbReference type="AlphaFoldDB" id="A0AAN5CK48"/>
<dbReference type="Proteomes" id="UP001328107">
    <property type="component" value="Unassembled WGS sequence"/>
</dbReference>
<feature type="non-terminal residue" evidence="2">
    <location>
        <position position="1"/>
    </location>
</feature>
<keyword evidence="3" id="KW-1185">Reference proteome</keyword>
<dbReference type="EMBL" id="BTRK01000004">
    <property type="protein sequence ID" value="GMR45894.1"/>
    <property type="molecule type" value="Genomic_DNA"/>
</dbReference>
<keyword evidence="1" id="KW-0472">Membrane</keyword>
<gene>
    <name evidence="2" type="ORF">PMAYCL1PPCAC_16089</name>
</gene>
<accession>A0AAN5CK48</accession>
<reference evidence="3" key="1">
    <citation type="submission" date="2022-10" db="EMBL/GenBank/DDBJ databases">
        <title>Genome assembly of Pristionchus species.</title>
        <authorList>
            <person name="Yoshida K."/>
            <person name="Sommer R.J."/>
        </authorList>
    </citation>
    <scope>NUCLEOTIDE SEQUENCE [LARGE SCALE GENOMIC DNA]</scope>
    <source>
        <strain evidence="3">RS5460</strain>
    </source>
</reference>
<name>A0AAN5CK48_9BILA</name>
<evidence type="ECO:0000313" key="3">
    <source>
        <dbReference type="Proteomes" id="UP001328107"/>
    </source>
</evidence>
<evidence type="ECO:0000256" key="1">
    <source>
        <dbReference type="SAM" id="Phobius"/>
    </source>
</evidence>
<feature type="transmembrane region" description="Helical" evidence="1">
    <location>
        <begin position="74"/>
        <end position="93"/>
    </location>
</feature>
<protein>
    <submittedName>
        <fullName evidence="2">Uncharacterized protein</fullName>
    </submittedName>
</protein>
<evidence type="ECO:0000313" key="2">
    <source>
        <dbReference type="EMBL" id="GMR45894.1"/>
    </source>
</evidence>
<keyword evidence="1" id="KW-1133">Transmembrane helix</keyword>
<sequence>LLQNSMWIADFMKLDVAAKDSKMTDYVKSANGKVYGKACMSQRDCDKIQFSGSDVCVEAEGAGSCCCTTDKCTGSGAALSIALPILIALSYFASF</sequence>
<organism evidence="2 3">
    <name type="scientific">Pristionchus mayeri</name>
    <dbReference type="NCBI Taxonomy" id="1317129"/>
    <lineage>
        <taxon>Eukaryota</taxon>
        <taxon>Metazoa</taxon>
        <taxon>Ecdysozoa</taxon>
        <taxon>Nematoda</taxon>
        <taxon>Chromadorea</taxon>
        <taxon>Rhabditida</taxon>
        <taxon>Rhabditina</taxon>
        <taxon>Diplogasteromorpha</taxon>
        <taxon>Diplogasteroidea</taxon>
        <taxon>Neodiplogasteridae</taxon>
        <taxon>Pristionchus</taxon>
    </lineage>
</organism>
<proteinExistence type="predicted"/>
<comment type="caution">
    <text evidence="2">The sequence shown here is derived from an EMBL/GenBank/DDBJ whole genome shotgun (WGS) entry which is preliminary data.</text>
</comment>
<keyword evidence="1" id="KW-0812">Transmembrane</keyword>